<dbReference type="GO" id="GO:0005840">
    <property type="term" value="C:ribosome"/>
    <property type="evidence" value="ECO:0007669"/>
    <property type="project" value="UniProtKB-KW"/>
</dbReference>
<evidence type="ECO:0000256" key="1">
    <source>
        <dbReference type="ARBA" id="ARBA00004123"/>
    </source>
</evidence>
<evidence type="ECO:0000256" key="10">
    <source>
        <dbReference type="ARBA" id="ARBA00023274"/>
    </source>
</evidence>
<dbReference type="GO" id="GO:0006412">
    <property type="term" value="P:translation"/>
    <property type="evidence" value="ECO:0007669"/>
    <property type="project" value="InterPro"/>
</dbReference>
<evidence type="ECO:0000256" key="8">
    <source>
        <dbReference type="ARBA" id="ARBA00022980"/>
    </source>
</evidence>
<protein>
    <recommendedName>
        <fullName evidence="18">Ribosomal protein S5</fullName>
    </recommendedName>
</protein>
<comment type="subcellular location">
    <subcellularLocation>
        <location evidence="2">Cytoplasm</location>
    </subcellularLocation>
    <subcellularLocation>
        <location evidence="1">Nucleus</location>
    </subcellularLocation>
</comment>
<proteinExistence type="inferred from homology"/>
<feature type="domain" description="Ubiquitin-like" evidence="14">
    <location>
        <begin position="815"/>
        <end position="890"/>
    </location>
</feature>
<dbReference type="Pfam" id="PF00333">
    <property type="entry name" value="Ribosomal_S5"/>
    <property type="match status" value="1"/>
</dbReference>
<feature type="domain" description="Ubiquitin-like" evidence="14">
    <location>
        <begin position="435"/>
        <end position="510"/>
    </location>
</feature>
<dbReference type="InterPro" id="IPR019956">
    <property type="entry name" value="Ubiquitin_dom"/>
</dbReference>
<evidence type="ECO:0000256" key="2">
    <source>
        <dbReference type="ARBA" id="ARBA00004496"/>
    </source>
</evidence>
<evidence type="ECO:0000259" key="14">
    <source>
        <dbReference type="PROSITE" id="PS50053"/>
    </source>
</evidence>
<dbReference type="InterPro" id="IPR000626">
    <property type="entry name" value="Ubiquitin-like_dom"/>
</dbReference>
<dbReference type="CDD" id="cd01803">
    <property type="entry name" value="Ubl_ubiquitin"/>
    <property type="match status" value="7"/>
</dbReference>
<dbReference type="InterPro" id="IPR050158">
    <property type="entry name" value="Ubiquitin_ubiquitin-like"/>
</dbReference>
<dbReference type="SMART" id="SM00213">
    <property type="entry name" value="UBQ"/>
    <property type="match status" value="7"/>
</dbReference>
<dbReference type="GO" id="GO:0005737">
    <property type="term" value="C:cytoplasm"/>
    <property type="evidence" value="ECO:0007669"/>
    <property type="project" value="UniProtKB-SubCell"/>
</dbReference>
<evidence type="ECO:0000256" key="6">
    <source>
        <dbReference type="ARBA" id="ARBA00022499"/>
    </source>
</evidence>
<feature type="domain" description="Ubiquitin-like" evidence="14">
    <location>
        <begin position="511"/>
        <end position="586"/>
    </location>
</feature>
<dbReference type="PROSITE" id="PS50053">
    <property type="entry name" value="UBIQUITIN_2"/>
    <property type="match status" value="7"/>
</dbReference>
<dbReference type="GO" id="GO:0005634">
    <property type="term" value="C:nucleus"/>
    <property type="evidence" value="ECO:0007669"/>
    <property type="project" value="UniProtKB-SubCell"/>
</dbReference>
<feature type="domain" description="Ubiquitin-like" evidence="14">
    <location>
        <begin position="739"/>
        <end position="814"/>
    </location>
</feature>
<evidence type="ECO:0008006" key="18">
    <source>
        <dbReference type="Google" id="ProtNLM"/>
    </source>
</evidence>
<evidence type="ECO:0000313" key="17">
    <source>
        <dbReference type="Proteomes" id="UP000663881"/>
    </source>
</evidence>
<feature type="domain" description="Ubiquitin-like" evidence="14">
    <location>
        <begin position="663"/>
        <end position="738"/>
    </location>
</feature>
<feature type="domain" description="Ubiquitin-like" evidence="14">
    <location>
        <begin position="587"/>
        <end position="662"/>
    </location>
</feature>
<feature type="domain" description="S5 DRBM" evidence="15">
    <location>
        <begin position="151"/>
        <end position="215"/>
    </location>
</feature>
<reference evidence="16" key="1">
    <citation type="submission" date="2021-02" db="EMBL/GenBank/DDBJ databases">
        <authorList>
            <person name="Nowell W R."/>
        </authorList>
    </citation>
    <scope>NUCLEOTIDE SEQUENCE</scope>
</reference>
<dbReference type="GO" id="GO:1990904">
    <property type="term" value="C:ribonucleoprotein complex"/>
    <property type="evidence" value="ECO:0007669"/>
    <property type="project" value="UniProtKB-UniRule"/>
</dbReference>
<dbReference type="PROSITE" id="PS00299">
    <property type="entry name" value="UBIQUITIN_1"/>
    <property type="match status" value="7"/>
</dbReference>
<dbReference type="SUPFAM" id="SSF54236">
    <property type="entry name" value="Ubiquitin-like"/>
    <property type="match status" value="7"/>
</dbReference>
<dbReference type="PROSITE" id="PS00585">
    <property type="entry name" value="RIBOSOMAL_S5"/>
    <property type="match status" value="1"/>
</dbReference>
<dbReference type="PROSITE" id="PS50881">
    <property type="entry name" value="S5_DSRBD"/>
    <property type="match status" value="1"/>
</dbReference>
<dbReference type="Proteomes" id="UP000663881">
    <property type="component" value="Unassembled WGS sequence"/>
</dbReference>
<dbReference type="InterPro" id="IPR019954">
    <property type="entry name" value="Ubiquitin_CS"/>
</dbReference>
<evidence type="ECO:0000256" key="12">
    <source>
        <dbReference type="RuleBase" id="RU003823"/>
    </source>
</evidence>
<feature type="domain" description="Ubiquitin-like" evidence="14">
    <location>
        <begin position="891"/>
        <end position="966"/>
    </location>
</feature>
<dbReference type="InterPro" id="IPR029071">
    <property type="entry name" value="Ubiquitin-like_domsf"/>
</dbReference>
<dbReference type="FunFam" id="3.30.230.10:FF:000002">
    <property type="entry name" value="30S ribosomal protein S5"/>
    <property type="match status" value="1"/>
</dbReference>
<dbReference type="Pfam" id="PF00240">
    <property type="entry name" value="ubiquitin"/>
    <property type="match status" value="7"/>
</dbReference>
<dbReference type="PRINTS" id="PR00348">
    <property type="entry name" value="UBIQUITIN"/>
</dbReference>
<gene>
    <name evidence="16" type="ORF">OKA104_LOCUS21649</name>
</gene>
<keyword evidence="10 11" id="KW-0687">Ribonucleoprotein</keyword>
<dbReference type="InterPro" id="IPR018192">
    <property type="entry name" value="Ribosomal_uS5_N_CS"/>
</dbReference>
<keyword evidence="9" id="KW-0539">Nucleus</keyword>
<sequence length="967" mass="110591">MLGALFQYAKKCPHVMIMPVRTSVYTNVTAQDLWKTITSVSNAGAKRGRAKRRGATKFKDLNFGQRIGQGKSNIQWPGLNAPIIQGRDIVPIMERPPDPTREQRLLEVRNRLDRFRRLSIPPSERGFTGGSPAGKSLGNPEPMNEITFENFDSRLVEFKTLQRTIGKIGRKKFVSAFVAVGNGQGLIGYGKALTQDAQQSLLKAKTMAARQLLYVPICDGHTIFHDFYEPYYFTKIRCEKRPPGYGLRCHRIIALICRLIGIKDMYAKIEGAINPQNLTKAFIRGLLKQKTYQDWANVKQLHLVEYRPENDYYPRLLASPNNNQPTRTSAEIDPDEDLDFERLCFEGRTLDRRQSGEQYEPWYAAKDKTRYGWYKYLRRRHWETVQENATIERLARMDEKRYDSYYRYPDEYHTDVLKQLKQRFSHRWYPRTTNMQIFVKTLTGKTITLEVEPSDTIENVKAKIQDKEGIPPDQQRLIFAGKQLEDGRTLSDYNIQKESTLHLVLRLRGGMQIFVKTLTGKTITLEVEPSDTIENVKAKIQDKEGIPPDQQRLIFAGKQLEDGRTLSDYNIQKESTLHLVLRLRGGMQIFVKTLTGKTITLEVEPSDTIENVKAKIQDKEGIPPDQQRLIFAGKQLEDGRTLSDYNIQKESTLHLVLRLRGGMQIFVKTLTGKTITLEVEPSDTIENVKAKIQDKEGIPPDQQRLIFAGKQLEDGRTLSDYNIQKESTLHLVLRLRGGMQIFVKTLTGKTITLEVEPSDTIENVKAKIQDKEGIPPDQQRLIFAGKQLEDGRTLSDYNIQKESTLHLVLRLRGGMQIFVKTLTGKTITLEVEPSDTIENVKAKIQDKEGIPPDQQRLIFAGKQLEDGRTLSDYNIQKESTLHLVLRLRGGMQIFVKTLTGKTITLEVEPSDTIENVKAKIQDKEGIPPDQQRLIFAGKQLEDGRTLSDYNIQKESTLHLVLRLRGGQ</sequence>
<evidence type="ECO:0000256" key="4">
    <source>
        <dbReference type="ARBA" id="ARBA00008945"/>
    </source>
</evidence>
<keyword evidence="6" id="KW-1017">Isopeptide bond</keyword>
<evidence type="ECO:0000256" key="5">
    <source>
        <dbReference type="ARBA" id="ARBA00022490"/>
    </source>
</evidence>
<dbReference type="SUPFAM" id="SSF54211">
    <property type="entry name" value="Ribosomal protein S5 domain 2-like"/>
    <property type="match status" value="1"/>
</dbReference>
<comment type="similarity">
    <text evidence="4 12">Belongs to the universal ribosomal protein uS5 family.</text>
</comment>
<evidence type="ECO:0000256" key="7">
    <source>
        <dbReference type="ARBA" id="ARBA00022843"/>
    </source>
</evidence>
<comment type="caution">
    <text evidence="16">The sequence shown here is derived from an EMBL/GenBank/DDBJ whole genome shotgun (WGS) entry which is preliminary data.</text>
</comment>
<name>A0A819EN83_9BILA</name>
<dbReference type="InterPro" id="IPR020568">
    <property type="entry name" value="Ribosomal_Su5_D2-typ_SF"/>
</dbReference>
<feature type="region of interest" description="Disordered" evidence="13">
    <location>
        <begin position="120"/>
        <end position="140"/>
    </location>
</feature>
<dbReference type="FunFam" id="3.10.20.90:FF:000158">
    <property type="entry name" value="Polyubiquitin 5"/>
    <property type="match status" value="7"/>
</dbReference>
<dbReference type="SUPFAM" id="SSF54768">
    <property type="entry name" value="dsRNA-binding domain-like"/>
    <property type="match status" value="1"/>
</dbReference>
<keyword evidence="8 11" id="KW-0689">Ribosomal protein</keyword>
<evidence type="ECO:0000256" key="11">
    <source>
        <dbReference type="PROSITE-ProRule" id="PRU00268"/>
    </source>
</evidence>
<dbReference type="InterPro" id="IPR014721">
    <property type="entry name" value="Ribsml_uS5_D2-typ_fold_subgr"/>
</dbReference>
<organism evidence="16 17">
    <name type="scientific">Adineta steineri</name>
    <dbReference type="NCBI Taxonomy" id="433720"/>
    <lineage>
        <taxon>Eukaryota</taxon>
        <taxon>Metazoa</taxon>
        <taxon>Spiralia</taxon>
        <taxon>Gnathifera</taxon>
        <taxon>Rotifera</taxon>
        <taxon>Eurotatoria</taxon>
        <taxon>Bdelloidea</taxon>
        <taxon>Adinetida</taxon>
        <taxon>Adinetidae</taxon>
        <taxon>Adineta</taxon>
    </lineage>
</organism>
<dbReference type="InterPro" id="IPR005324">
    <property type="entry name" value="Ribosomal_uS5_C"/>
</dbReference>
<comment type="similarity">
    <text evidence="3">Belongs to the ubiquitin family.</text>
</comment>
<dbReference type="Gene3D" id="3.10.20.90">
    <property type="entry name" value="Phosphatidylinositol 3-kinase Catalytic Subunit, Chain A, domain 1"/>
    <property type="match status" value="7"/>
</dbReference>
<dbReference type="Gene3D" id="3.30.230.10">
    <property type="match status" value="1"/>
</dbReference>
<dbReference type="EMBL" id="CAJOAY010001520">
    <property type="protein sequence ID" value="CAF3853787.1"/>
    <property type="molecule type" value="Genomic_DNA"/>
</dbReference>
<evidence type="ECO:0000256" key="9">
    <source>
        <dbReference type="ARBA" id="ARBA00023242"/>
    </source>
</evidence>
<dbReference type="InterPro" id="IPR048584">
    <property type="entry name" value="Ribosomal_uS5m_N"/>
</dbReference>
<keyword evidence="5" id="KW-0963">Cytoplasm</keyword>
<evidence type="ECO:0000313" key="16">
    <source>
        <dbReference type="EMBL" id="CAF3853787.1"/>
    </source>
</evidence>
<dbReference type="GO" id="GO:0003723">
    <property type="term" value="F:RNA binding"/>
    <property type="evidence" value="ECO:0007669"/>
    <property type="project" value="InterPro"/>
</dbReference>
<keyword evidence="7" id="KW-0832">Ubl conjugation</keyword>
<dbReference type="AlphaFoldDB" id="A0A819EN83"/>
<dbReference type="Pfam" id="PF21251">
    <property type="entry name" value="Ribosomal_uS5m_N"/>
    <property type="match status" value="1"/>
</dbReference>
<accession>A0A819EN83</accession>
<dbReference type="PANTHER" id="PTHR10666">
    <property type="entry name" value="UBIQUITIN"/>
    <property type="match status" value="1"/>
</dbReference>
<dbReference type="Gene3D" id="3.30.160.20">
    <property type="match status" value="1"/>
</dbReference>
<evidence type="ECO:0000259" key="15">
    <source>
        <dbReference type="PROSITE" id="PS50881"/>
    </source>
</evidence>
<dbReference type="GO" id="GO:0003735">
    <property type="term" value="F:structural constituent of ribosome"/>
    <property type="evidence" value="ECO:0007669"/>
    <property type="project" value="UniProtKB-UniRule"/>
</dbReference>
<evidence type="ECO:0000256" key="3">
    <source>
        <dbReference type="ARBA" id="ARBA00008430"/>
    </source>
</evidence>
<dbReference type="InterPro" id="IPR013810">
    <property type="entry name" value="Ribosomal_uS5_N"/>
</dbReference>
<evidence type="ECO:0000256" key="13">
    <source>
        <dbReference type="SAM" id="MobiDB-lite"/>
    </source>
</evidence>
<dbReference type="Pfam" id="PF03719">
    <property type="entry name" value="Ribosomal_S5_C"/>
    <property type="match status" value="1"/>
</dbReference>